<evidence type="ECO:0000256" key="5">
    <source>
        <dbReference type="SAM" id="MobiDB-lite"/>
    </source>
</evidence>
<protein>
    <submittedName>
        <fullName evidence="7">Esterase</fullName>
    </submittedName>
</protein>
<feature type="active site" description="Nucleophile" evidence="4">
    <location>
        <position position="47"/>
    </location>
</feature>
<evidence type="ECO:0000313" key="7">
    <source>
        <dbReference type="EMBL" id="OBK84476.1"/>
    </source>
</evidence>
<dbReference type="PROSITE" id="PS51635">
    <property type="entry name" value="PNPLA"/>
    <property type="match status" value="1"/>
</dbReference>
<dbReference type="InterPro" id="IPR002641">
    <property type="entry name" value="PNPLA_dom"/>
</dbReference>
<dbReference type="GO" id="GO:0016787">
    <property type="term" value="F:hydrolase activity"/>
    <property type="evidence" value="ECO:0007669"/>
    <property type="project" value="UniProtKB-UniRule"/>
</dbReference>
<evidence type="ECO:0000256" key="1">
    <source>
        <dbReference type="ARBA" id="ARBA00022801"/>
    </source>
</evidence>
<dbReference type="AlphaFoldDB" id="A0A1A3TP90"/>
<accession>A0A1A3TP90</accession>
<dbReference type="EMBL" id="LZMF01000126">
    <property type="protein sequence ID" value="OBK84476.1"/>
    <property type="molecule type" value="Genomic_DNA"/>
</dbReference>
<sequence length="326" mass="34176">MEAVTSSASKRVALTLGSGGARGYAHIGVIDELTARGYEIVGISGSSMGALVGGLQAAGRLHEFADWAQTLTQGAVLRLLDPTFTAAGVLRAGKILDVVRDIVGDINIEELPIPYTAVTTDLISGRSVWLQRGPLHAAIRASIAIPGVISPHVVEGRLLADGGILDPVPMGPIAAVNADLTVAVNLSGANAADILAPEDCEDTDAEASRGSTPAWLTRMLQSTSALMDSNAAHALFGRFGNGETESDGETESEPEVPKLGSFEVMNRTIDIAQAALTRHHLATHPPDLLIEVPRTTCRSLDFHCATEIIDIGRKLTAQALDSERPD</sequence>
<feature type="short sequence motif" description="DGA/G" evidence="4">
    <location>
        <begin position="161"/>
        <end position="163"/>
    </location>
</feature>
<dbReference type="Gene3D" id="3.40.1090.10">
    <property type="entry name" value="Cytosolic phospholipase A2 catalytic domain"/>
    <property type="match status" value="2"/>
</dbReference>
<organism evidence="7 8">
    <name type="scientific">Mycolicibacter sinensis (strain JDM601)</name>
    <name type="common">Mycobacterium sinense</name>
    <dbReference type="NCBI Taxonomy" id="875328"/>
    <lineage>
        <taxon>Bacteria</taxon>
        <taxon>Bacillati</taxon>
        <taxon>Actinomycetota</taxon>
        <taxon>Actinomycetes</taxon>
        <taxon>Mycobacteriales</taxon>
        <taxon>Mycobacteriaceae</taxon>
        <taxon>Mycolicibacter</taxon>
    </lineage>
</organism>
<feature type="active site" description="Proton acceptor" evidence="4">
    <location>
        <position position="161"/>
    </location>
</feature>
<evidence type="ECO:0000259" key="6">
    <source>
        <dbReference type="PROSITE" id="PS51635"/>
    </source>
</evidence>
<feature type="domain" description="PNPLA" evidence="6">
    <location>
        <begin position="14"/>
        <end position="174"/>
    </location>
</feature>
<keyword evidence="1 4" id="KW-0378">Hydrolase</keyword>
<reference evidence="8" key="1">
    <citation type="submission" date="2016-06" db="EMBL/GenBank/DDBJ databases">
        <authorList>
            <person name="Sutton G."/>
            <person name="Brinkac L."/>
            <person name="Sanka R."/>
            <person name="Adams M."/>
            <person name="Lau E."/>
            <person name="Garcia-Basteiro A."/>
            <person name="Lopez-Varela E."/>
            <person name="Palencia S."/>
        </authorList>
    </citation>
    <scope>NUCLEOTIDE SEQUENCE [LARGE SCALE GENOMIC DNA]</scope>
    <source>
        <strain evidence="8">1274684.2</strain>
    </source>
</reference>
<dbReference type="PANTHER" id="PTHR14226">
    <property type="entry name" value="NEUROPATHY TARGET ESTERASE/SWISS CHEESE D.MELANOGASTER"/>
    <property type="match status" value="1"/>
</dbReference>
<feature type="region of interest" description="Disordered" evidence="5">
    <location>
        <begin position="238"/>
        <end position="257"/>
    </location>
</feature>
<dbReference type="Pfam" id="PF01734">
    <property type="entry name" value="Patatin"/>
    <property type="match status" value="1"/>
</dbReference>
<keyword evidence="3 4" id="KW-0443">Lipid metabolism</keyword>
<dbReference type="RefSeq" id="WP_065025731.1">
    <property type="nucleotide sequence ID" value="NZ_LZMF01000126.1"/>
</dbReference>
<comment type="caution">
    <text evidence="4">Lacks conserved residue(s) required for the propagation of feature annotation.</text>
</comment>
<evidence type="ECO:0000256" key="3">
    <source>
        <dbReference type="ARBA" id="ARBA00023098"/>
    </source>
</evidence>
<dbReference type="InterPro" id="IPR050301">
    <property type="entry name" value="NTE"/>
</dbReference>
<dbReference type="Proteomes" id="UP000093759">
    <property type="component" value="Unassembled WGS sequence"/>
</dbReference>
<keyword evidence="2 4" id="KW-0442">Lipid degradation</keyword>
<proteinExistence type="predicted"/>
<dbReference type="InterPro" id="IPR016035">
    <property type="entry name" value="Acyl_Trfase/lysoPLipase"/>
</dbReference>
<dbReference type="SUPFAM" id="SSF52151">
    <property type="entry name" value="FabD/lysophospholipase-like"/>
    <property type="match status" value="1"/>
</dbReference>
<evidence type="ECO:0000313" key="8">
    <source>
        <dbReference type="Proteomes" id="UP000093759"/>
    </source>
</evidence>
<evidence type="ECO:0000256" key="4">
    <source>
        <dbReference type="PROSITE-ProRule" id="PRU01161"/>
    </source>
</evidence>
<comment type="caution">
    <text evidence="7">The sequence shown here is derived from an EMBL/GenBank/DDBJ whole genome shotgun (WGS) entry which is preliminary data.</text>
</comment>
<gene>
    <name evidence="7" type="ORF">A5648_08925</name>
</gene>
<dbReference type="GO" id="GO:0016042">
    <property type="term" value="P:lipid catabolic process"/>
    <property type="evidence" value="ECO:0007669"/>
    <property type="project" value="UniProtKB-UniRule"/>
</dbReference>
<name>A0A1A3TP90_MYCSD</name>
<dbReference type="PANTHER" id="PTHR14226:SF76">
    <property type="entry name" value="NTE FAMILY PROTEIN RSSA"/>
    <property type="match status" value="1"/>
</dbReference>
<feature type="short sequence motif" description="GXSXG" evidence="4">
    <location>
        <begin position="45"/>
        <end position="49"/>
    </location>
</feature>
<feature type="compositionally biased region" description="Acidic residues" evidence="5">
    <location>
        <begin position="244"/>
        <end position="254"/>
    </location>
</feature>
<evidence type="ECO:0000256" key="2">
    <source>
        <dbReference type="ARBA" id="ARBA00022963"/>
    </source>
</evidence>